<dbReference type="KEGG" id="sfm:108936303"/>
<gene>
    <name evidence="3" type="primary">LOC108936303</name>
</gene>
<keyword evidence="4" id="KW-1185">Reference proteome</keyword>
<reference evidence="3 4" key="1">
    <citation type="submission" date="2019-04" db="EMBL/GenBank/DDBJ databases">
        <authorList>
            <consortium name="Wellcome Sanger Institute Data Sharing"/>
        </authorList>
    </citation>
    <scope>NUCLEOTIDE SEQUENCE [LARGE SCALE GENOMIC DNA]</scope>
</reference>
<evidence type="ECO:0000256" key="1">
    <source>
        <dbReference type="ARBA" id="ARBA00008686"/>
    </source>
</evidence>
<reference evidence="3" key="3">
    <citation type="submission" date="2025-09" db="UniProtKB">
        <authorList>
            <consortium name="Ensembl"/>
        </authorList>
    </citation>
    <scope>IDENTIFICATION</scope>
</reference>
<evidence type="ECO:0000313" key="3">
    <source>
        <dbReference type="Ensembl" id="ENSSFOP00015006855.1"/>
    </source>
</evidence>
<dbReference type="OrthoDB" id="8951733at2759"/>
<dbReference type="Proteomes" id="UP000694397">
    <property type="component" value="Chromosome 24"/>
</dbReference>
<evidence type="ECO:0000313" key="4">
    <source>
        <dbReference type="Proteomes" id="UP000694397"/>
    </source>
</evidence>
<dbReference type="InterPro" id="IPR007531">
    <property type="entry name" value="Dysbindin"/>
</dbReference>
<name>A0A8C9R1G9_SCLFO</name>
<proteinExistence type="inferred from homology"/>
<dbReference type="PANTHER" id="PTHR16294:SF7">
    <property type="entry name" value="DYSBINDIN DOMAIN-CONTAINING PROTEIN 2"/>
    <property type="match status" value="1"/>
</dbReference>
<dbReference type="GO" id="GO:0005737">
    <property type="term" value="C:cytoplasm"/>
    <property type="evidence" value="ECO:0007669"/>
    <property type="project" value="InterPro"/>
</dbReference>
<feature type="region of interest" description="Disordered" evidence="2">
    <location>
        <begin position="119"/>
        <end position="192"/>
    </location>
</feature>
<dbReference type="GeneTree" id="ENSGT00940000165182"/>
<sequence length="192" mass="20661">MERRAPRVSDPESTPQVKPCDRRRFFEDVLQHDVNVRLPAAQLYMEPRRPPINSISSMEVNVDVSELCLDLPDFSDPEEPDEFLSSAGDEGGVASPFMAGDESLTHACRDLQLPGAFEHLSRMSSTSSTSTETCGSDRGEEGAETPVAQSDDEGETDSLLLTETLPSADAQVEAPLGSASVGYRSEGGGALR</sequence>
<feature type="compositionally biased region" description="Acidic residues" evidence="2">
    <location>
        <begin position="73"/>
        <end position="82"/>
    </location>
</feature>
<feature type="region of interest" description="Disordered" evidence="2">
    <location>
        <begin position="71"/>
        <end position="98"/>
    </location>
</feature>
<dbReference type="RefSeq" id="XP_018611132.1">
    <property type="nucleotide sequence ID" value="XM_018755616.2"/>
</dbReference>
<comment type="similarity">
    <text evidence="1">Belongs to the dysbindin family.</text>
</comment>
<dbReference type="Ensembl" id="ENSSFOT00015006960.2">
    <property type="protein sequence ID" value="ENSSFOP00015006855.1"/>
    <property type="gene ID" value="ENSSFOG00015004530.2"/>
</dbReference>
<accession>A0A8C9R1G9</accession>
<dbReference type="GeneID" id="108936303"/>
<dbReference type="PANTHER" id="PTHR16294">
    <property type="entry name" value="DYSTROBREVIN BINDING PROTEIN 1 DYSBINDIN"/>
    <property type="match status" value="1"/>
</dbReference>
<feature type="region of interest" description="Disordered" evidence="2">
    <location>
        <begin position="1"/>
        <end position="20"/>
    </location>
</feature>
<reference evidence="3" key="2">
    <citation type="submission" date="2025-08" db="UniProtKB">
        <authorList>
            <consortium name="Ensembl"/>
        </authorList>
    </citation>
    <scope>IDENTIFICATION</scope>
</reference>
<dbReference type="AlphaFoldDB" id="A0A8C9R1G9"/>
<dbReference type="Pfam" id="PF04440">
    <property type="entry name" value="Dysbindin"/>
    <property type="match status" value="1"/>
</dbReference>
<feature type="compositionally biased region" description="Basic and acidic residues" evidence="2">
    <location>
        <begin position="1"/>
        <end position="10"/>
    </location>
</feature>
<protein>
    <submittedName>
        <fullName evidence="3">Si:ch211-253b8.5</fullName>
    </submittedName>
</protein>
<organism evidence="3 4">
    <name type="scientific">Scleropages formosus</name>
    <name type="common">Asian bonytongue</name>
    <name type="synonym">Osteoglossum formosum</name>
    <dbReference type="NCBI Taxonomy" id="113540"/>
    <lineage>
        <taxon>Eukaryota</taxon>
        <taxon>Metazoa</taxon>
        <taxon>Chordata</taxon>
        <taxon>Craniata</taxon>
        <taxon>Vertebrata</taxon>
        <taxon>Euteleostomi</taxon>
        <taxon>Actinopterygii</taxon>
        <taxon>Neopterygii</taxon>
        <taxon>Teleostei</taxon>
        <taxon>Osteoglossocephala</taxon>
        <taxon>Osteoglossomorpha</taxon>
        <taxon>Osteoglossiformes</taxon>
        <taxon>Osteoglossidae</taxon>
        <taxon>Scleropages</taxon>
    </lineage>
</organism>
<evidence type="ECO:0000256" key="2">
    <source>
        <dbReference type="SAM" id="MobiDB-lite"/>
    </source>
</evidence>